<evidence type="ECO:0000313" key="2">
    <source>
        <dbReference type="EMBL" id="WMB28558.1"/>
    </source>
</evidence>
<protein>
    <recommendedName>
        <fullName evidence="4">DUF2768 domain-containing protein</fullName>
    </recommendedName>
</protein>
<keyword evidence="1" id="KW-0472">Membrane</keyword>
<name>A0ABY9LIK5_9STRE</name>
<dbReference type="Proteomes" id="UP001238096">
    <property type="component" value="Chromosome"/>
</dbReference>
<evidence type="ECO:0000256" key="1">
    <source>
        <dbReference type="SAM" id="Phobius"/>
    </source>
</evidence>
<feature type="transmembrane region" description="Helical" evidence="1">
    <location>
        <begin position="41"/>
        <end position="66"/>
    </location>
</feature>
<sequence>MDLLWLVVIKGLVILFLLALTYVAYLLLSKIKNKVPSIIKALLMISYGFFLLGIIYLLAFVVMFGYNS</sequence>
<organism evidence="2 3">
    <name type="scientific">Streptococcus didelphis</name>
    <dbReference type="NCBI Taxonomy" id="102886"/>
    <lineage>
        <taxon>Bacteria</taxon>
        <taxon>Bacillati</taxon>
        <taxon>Bacillota</taxon>
        <taxon>Bacilli</taxon>
        <taxon>Lactobacillales</taxon>
        <taxon>Streptococcaceae</taxon>
        <taxon>Streptococcus</taxon>
    </lineage>
</organism>
<keyword evidence="1" id="KW-0812">Transmembrane</keyword>
<reference evidence="3" key="1">
    <citation type="submission" date="2022-10" db="EMBL/GenBank/DDBJ databases">
        <title>Streptococcus didelphis as causative of fatal infections in opossums (Didelphis albiventris).</title>
        <authorList>
            <person name="Breyer G.M."/>
            <person name="Da Silva M.E.R.J."/>
            <person name="Siqueira F.M."/>
        </authorList>
    </citation>
    <scope>NUCLEOTIDE SEQUENCE [LARGE SCALE GENOMIC DNA]</scope>
    <source>
        <strain evidence="3">LBVP101/21</strain>
    </source>
</reference>
<dbReference type="RefSeq" id="WP_018365532.1">
    <property type="nucleotide sequence ID" value="NZ_CP110509.1"/>
</dbReference>
<dbReference type="EMBL" id="CP110509">
    <property type="protein sequence ID" value="WMB28558.1"/>
    <property type="molecule type" value="Genomic_DNA"/>
</dbReference>
<keyword evidence="3" id="KW-1185">Reference proteome</keyword>
<feature type="transmembrane region" description="Helical" evidence="1">
    <location>
        <begin position="6"/>
        <end position="29"/>
    </location>
</feature>
<evidence type="ECO:0000313" key="3">
    <source>
        <dbReference type="Proteomes" id="UP001238096"/>
    </source>
</evidence>
<evidence type="ECO:0008006" key="4">
    <source>
        <dbReference type="Google" id="ProtNLM"/>
    </source>
</evidence>
<keyword evidence="1" id="KW-1133">Transmembrane helix</keyword>
<proteinExistence type="predicted"/>
<gene>
    <name evidence="2" type="ORF">N1496_03125</name>
</gene>
<accession>A0ABY9LIK5</accession>